<evidence type="ECO:0000256" key="3">
    <source>
        <dbReference type="ARBA" id="ARBA00023163"/>
    </source>
</evidence>
<reference evidence="6 7" key="1">
    <citation type="submission" date="2016-10" db="EMBL/GenBank/DDBJ databases">
        <authorList>
            <person name="de Groot N.N."/>
        </authorList>
    </citation>
    <scope>NUCLEOTIDE SEQUENCE [LARGE SCALE GENOMIC DNA]</scope>
    <source>
        <strain evidence="6 7">DSM 43941</strain>
    </source>
</reference>
<dbReference type="PRINTS" id="PR00455">
    <property type="entry name" value="HTHTETR"/>
</dbReference>
<keyword evidence="2 4" id="KW-0238">DNA-binding</keyword>
<keyword evidence="1" id="KW-0805">Transcription regulation</keyword>
<keyword evidence="7" id="KW-1185">Reference proteome</keyword>
<evidence type="ECO:0000256" key="2">
    <source>
        <dbReference type="ARBA" id="ARBA00023125"/>
    </source>
</evidence>
<dbReference type="PROSITE" id="PS50977">
    <property type="entry name" value="HTH_TETR_2"/>
    <property type="match status" value="1"/>
</dbReference>
<dbReference type="Pfam" id="PF00440">
    <property type="entry name" value="TetR_N"/>
    <property type="match status" value="1"/>
</dbReference>
<dbReference type="STRING" id="113562.SAMN04489716_9036"/>
<dbReference type="GO" id="GO:0003700">
    <property type="term" value="F:DNA-binding transcription factor activity"/>
    <property type="evidence" value="ECO:0007669"/>
    <property type="project" value="TreeGrafter"/>
</dbReference>
<evidence type="ECO:0000313" key="7">
    <source>
        <dbReference type="Proteomes" id="UP000198688"/>
    </source>
</evidence>
<dbReference type="SUPFAM" id="SSF46689">
    <property type="entry name" value="Homeodomain-like"/>
    <property type="match status" value="1"/>
</dbReference>
<dbReference type="PANTHER" id="PTHR30055:SF234">
    <property type="entry name" value="HTH-TYPE TRANSCRIPTIONAL REGULATOR BETI"/>
    <property type="match status" value="1"/>
</dbReference>
<dbReference type="GO" id="GO:0000976">
    <property type="term" value="F:transcription cis-regulatory region binding"/>
    <property type="evidence" value="ECO:0007669"/>
    <property type="project" value="TreeGrafter"/>
</dbReference>
<dbReference type="OrthoDB" id="3784817at2"/>
<dbReference type="AlphaFoldDB" id="A0A1H2DBF4"/>
<dbReference type="EMBL" id="LT629758">
    <property type="protein sequence ID" value="SDT80041.1"/>
    <property type="molecule type" value="Genomic_DNA"/>
</dbReference>
<dbReference type="Gene3D" id="1.10.357.10">
    <property type="entry name" value="Tetracycline Repressor, domain 2"/>
    <property type="match status" value="1"/>
</dbReference>
<evidence type="ECO:0000313" key="6">
    <source>
        <dbReference type="EMBL" id="SDT80041.1"/>
    </source>
</evidence>
<dbReference type="PANTHER" id="PTHR30055">
    <property type="entry name" value="HTH-TYPE TRANSCRIPTIONAL REGULATOR RUTR"/>
    <property type="match status" value="1"/>
</dbReference>
<evidence type="ECO:0000256" key="4">
    <source>
        <dbReference type="PROSITE-ProRule" id="PRU00335"/>
    </source>
</evidence>
<dbReference type="InterPro" id="IPR050109">
    <property type="entry name" value="HTH-type_TetR-like_transc_reg"/>
</dbReference>
<dbReference type="RefSeq" id="WP_092555426.1">
    <property type="nucleotide sequence ID" value="NZ_BOMJ01000100.1"/>
</dbReference>
<keyword evidence="3" id="KW-0804">Transcription</keyword>
<sequence>MSPRADIRPDPETRRQILEAAGRLLTESPGGDVSIRAVCEIVGVKSPTIYHYFGDKNGLLDAVVEDGFRRYLQEKQQRLATGDLMTALRDGWTMHISFAVQNPAIYNLMYDDPQVRRTSPAAGAARQELETEMQRLAASHRLVLPVQQAADAMEAAAVGTALHLIRTGGSADDPVVTVVRDAMIAALFGTSATPADVPSAATALRAHLPDGPVPPLRASETGLLRDWLDQLAG</sequence>
<dbReference type="Proteomes" id="UP000198688">
    <property type="component" value="Chromosome I"/>
</dbReference>
<evidence type="ECO:0000259" key="5">
    <source>
        <dbReference type="PROSITE" id="PS50977"/>
    </source>
</evidence>
<gene>
    <name evidence="6" type="ORF">SAMN04489716_9036</name>
</gene>
<organism evidence="6 7">
    <name type="scientific">Actinoplanes derwentensis</name>
    <dbReference type="NCBI Taxonomy" id="113562"/>
    <lineage>
        <taxon>Bacteria</taxon>
        <taxon>Bacillati</taxon>
        <taxon>Actinomycetota</taxon>
        <taxon>Actinomycetes</taxon>
        <taxon>Micromonosporales</taxon>
        <taxon>Micromonosporaceae</taxon>
        <taxon>Actinoplanes</taxon>
    </lineage>
</organism>
<evidence type="ECO:0000256" key="1">
    <source>
        <dbReference type="ARBA" id="ARBA00023015"/>
    </source>
</evidence>
<dbReference type="InterPro" id="IPR001647">
    <property type="entry name" value="HTH_TetR"/>
</dbReference>
<name>A0A1H2DBF4_9ACTN</name>
<accession>A0A1H2DBF4</accession>
<feature type="domain" description="HTH tetR-type" evidence="5">
    <location>
        <begin position="11"/>
        <end position="71"/>
    </location>
</feature>
<protein>
    <submittedName>
        <fullName evidence="6">DNA-binding transcriptional regulator, AcrR family</fullName>
    </submittedName>
</protein>
<proteinExistence type="predicted"/>
<feature type="DNA-binding region" description="H-T-H motif" evidence="4">
    <location>
        <begin position="34"/>
        <end position="53"/>
    </location>
</feature>
<dbReference type="InterPro" id="IPR009057">
    <property type="entry name" value="Homeodomain-like_sf"/>
</dbReference>